<reference evidence="1 2" key="1">
    <citation type="submission" date="2017-11" db="EMBL/GenBank/DDBJ databases">
        <title>Genome sequence of Entomoplasma luminosum PIMN-1 (ATCC 49195).</title>
        <authorList>
            <person name="Lo W.-S."/>
            <person name="Gasparich G.E."/>
            <person name="Kuo C.-H."/>
        </authorList>
    </citation>
    <scope>NUCLEOTIDE SEQUENCE [LARGE SCALE GENOMIC DNA]</scope>
    <source>
        <strain evidence="1 2">PIMN-1</strain>
    </source>
</reference>
<accession>A0A2K8NTX9</accession>
<dbReference type="EMBL" id="CP024963">
    <property type="protein sequence ID" value="ATZ17249.1"/>
    <property type="molecule type" value="Genomic_DNA"/>
</dbReference>
<protein>
    <recommendedName>
        <fullName evidence="3">Phage protein</fullName>
    </recommendedName>
</protein>
<dbReference type="AlphaFoldDB" id="A0A2K8NTX9"/>
<dbReference type="Proteomes" id="UP000232063">
    <property type="component" value="Chromosome"/>
</dbReference>
<dbReference type="KEGG" id="elj:ELUMI_v1c05250"/>
<evidence type="ECO:0000313" key="1">
    <source>
        <dbReference type="EMBL" id="ATZ17249.1"/>
    </source>
</evidence>
<gene>
    <name evidence="1" type="ORF">ELUMI_v1c05250</name>
</gene>
<evidence type="ECO:0008006" key="3">
    <source>
        <dbReference type="Google" id="ProtNLM"/>
    </source>
</evidence>
<dbReference type="RefSeq" id="WP_025734675.1">
    <property type="nucleotide sequence ID" value="NZ_CP024963.1"/>
</dbReference>
<proteinExistence type="predicted"/>
<keyword evidence="2" id="KW-1185">Reference proteome</keyword>
<sequence>MKVKQFQKKYQEYLYIFERNTDVIILHCPLCHNNTGFMFKNLNNPNNQFESESFWACECKIDPIEDDCVEVK</sequence>
<evidence type="ECO:0000313" key="2">
    <source>
        <dbReference type="Proteomes" id="UP000232063"/>
    </source>
</evidence>
<organism evidence="1 2">
    <name type="scientific">Williamsoniiplasma luminosum</name>
    <dbReference type="NCBI Taxonomy" id="214888"/>
    <lineage>
        <taxon>Bacteria</taxon>
        <taxon>Bacillati</taxon>
        <taxon>Mycoplasmatota</taxon>
        <taxon>Mollicutes</taxon>
        <taxon>Entomoplasmatales</taxon>
        <taxon>Williamsoniiplasma</taxon>
    </lineage>
</organism>
<name>A0A2K8NTX9_9MOLU</name>